<dbReference type="GO" id="GO:0016705">
    <property type="term" value="F:oxidoreductase activity, acting on paired donors, with incorporation or reduction of molecular oxygen"/>
    <property type="evidence" value="ECO:0007669"/>
    <property type="project" value="InterPro"/>
</dbReference>
<dbReference type="Pfam" id="PF00067">
    <property type="entry name" value="p450"/>
    <property type="match status" value="1"/>
</dbReference>
<dbReference type="SUPFAM" id="SSF48264">
    <property type="entry name" value="Cytochrome P450"/>
    <property type="match status" value="1"/>
</dbReference>
<comment type="similarity">
    <text evidence="3">Belongs to the cytochrome P450 family.</text>
</comment>
<dbReference type="EMBL" id="MU157867">
    <property type="protein sequence ID" value="KAF9526837.1"/>
    <property type="molecule type" value="Genomic_DNA"/>
</dbReference>
<keyword evidence="8" id="KW-0503">Monooxygenase</keyword>
<comment type="cofactor">
    <cofactor evidence="1 9">
        <name>heme</name>
        <dbReference type="ChEBI" id="CHEBI:30413"/>
    </cofactor>
</comment>
<proteinExistence type="inferred from homology"/>
<dbReference type="PANTHER" id="PTHR46300">
    <property type="entry name" value="P450, PUTATIVE (EUROFUNG)-RELATED-RELATED"/>
    <property type="match status" value="1"/>
</dbReference>
<feature type="binding site" description="axial binding residue" evidence="9">
    <location>
        <position position="383"/>
    </location>
    <ligand>
        <name>heme</name>
        <dbReference type="ChEBI" id="CHEBI:30413"/>
    </ligand>
    <ligandPart>
        <name>Fe</name>
        <dbReference type="ChEBI" id="CHEBI:18248"/>
    </ligandPart>
</feature>
<evidence type="ECO:0000256" key="5">
    <source>
        <dbReference type="ARBA" id="ARBA00022723"/>
    </source>
</evidence>
<name>A0A9P6ED14_9AGAR</name>
<dbReference type="OrthoDB" id="2789670at2759"/>
<dbReference type="InterPro" id="IPR001128">
    <property type="entry name" value="Cyt_P450"/>
</dbReference>
<evidence type="ECO:0000256" key="2">
    <source>
        <dbReference type="ARBA" id="ARBA00005179"/>
    </source>
</evidence>
<evidence type="ECO:0000256" key="8">
    <source>
        <dbReference type="ARBA" id="ARBA00023033"/>
    </source>
</evidence>
<dbReference type="GO" id="GO:0004497">
    <property type="term" value="F:monooxygenase activity"/>
    <property type="evidence" value="ECO:0007669"/>
    <property type="project" value="UniProtKB-KW"/>
</dbReference>
<sequence>MRVYHQWAKELGQNLLILDTPKAAIELLEKRSAIYFSRPRFGFLHQVVGPDFSTAALKYIQFCQSSRRKHRCLAHAYFGQNAPASSYKEHSVRAARELVVHLLNTDRSKDLDVKSKLSDTAALTILSICYGITPLSSTSKLAKGTEASKDTYTYYLLAVQNGLAAINKAGIPGKFLADVMPMLKYVPEWMPGAGFQTKARISGTCPPCFACTTLQTLDLEVDEGETSVGEDIVKIVAVLMYAAGSDTTSTTIASCILGLLSRPELLHRARESLDRVIKPGNLPELEDEPKLPFITAIVKEALRWREALPLGVPHQVEVEDEYAGYRIPAGLIIIANQWALLQDEEFYPDPFKFKPERFIKGDEYNYETKDPEYACWGFGRQICPGQFMAFSAIWITIASLIYVFDIEKEVAQDGSEIEPDPEYTSALMFAPESVPCHMTPRSQELARLVRASVVQEL</sequence>
<dbReference type="GO" id="GO:0020037">
    <property type="term" value="F:heme binding"/>
    <property type="evidence" value="ECO:0007669"/>
    <property type="project" value="InterPro"/>
</dbReference>
<dbReference type="Proteomes" id="UP000807306">
    <property type="component" value="Unassembled WGS sequence"/>
</dbReference>
<evidence type="ECO:0000313" key="11">
    <source>
        <dbReference type="Proteomes" id="UP000807306"/>
    </source>
</evidence>
<dbReference type="AlphaFoldDB" id="A0A9P6ED14"/>
<reference evidence="10" key="1">
    <citation type="submission" date="2020-11" db="EMBL/GenBank/DDBJ databases">
        <authorList>
            <consortium name="DOE Joint Genome Institute"/>
            <person name="Ahrendt S."/>
            <person name="Riley R."/>
            <person name="Andreopoulos W."/>
            <person name="Labutti K."/>
            <person name="Pangilinan J."/>
            <person name="Ruiz-Duenas F.J."/>
            <person name="Barrasa J.M."/>
            <person name="Sanchez-Garcia M."/>
            <person name="Camarero S."/>
            <person name="Miyauchi S."/>
            <person name="Serrano A."/>
            <person name="Linde D."/>
            <person name="Babiker R."/>
            <person name="Drula E."/>
            <person name="Ayuso-Fernandez I."/>
            <person name="Pacheco R."/>
            <person name="Padilla G."/>
            <person name="Ferreira P."/>
            <person name="Barriuso J."/>
            <person name="Kellner H."/>
            <person name="Castanera R."/>
            <person name="Alfaro M."/>
            <person name="Ramirez L."/>
            <person name="Pisabarro A.G."/>
            <person name="Kuo A."/>
            <person name="Tritt A."/>
            <person name="Lipzen A."/>
            <person name="He G."/>
            <person name="Yan M."/>
            <person name="Ng V."/>
            <person name="Cullen D."/>
            <person name="Martin F."/>
            <person name="Rosso M.-N."/>
            <person name="Henrissat B."/>
            <person name="Hibbett D."/>
            <person name="Martinez A.T."/>
            <person name="Grigoriev I.V."/>
        </authorList>
    </citation>
    <scope>NUCLEOTIDE SEQUENCE</scope>
    <source>
        <strain evidence="10">CBS 506.95</strain>
    </source>
</reference>
<dbReference type="InterPro" id="IPR050364">
    <property type="entry name" value="Cytochrome_P450_fung"/>
</dbReference>
<keyword evidence="7 9" id="KW-0408">Iron</keyword>
<dbReference type="GO" id="GO:0005506">
    <property type="term" value="F:iron ion binding"/>
    <property type="evidence" value="ECO:0007669"/>
    <property type="project" value="InterPro"/>
</dbReference>
<evidence type="ECO:0000256" key="3">
    <source>
        <dbReference type="ARBA" id="ARBA00010617"/>
    </source>
</evidence>
<keyword evidence="11" id="KW-1185">Reference proteome</keyword>
<keyword evidence="4 9" id="KW-0349">Heme</keyword>
<evidence type="ECO:0000256" key="4">
    <source>
        <dbReference type="ARBA" id="ARBA00022617"/>
    </source>
</evidence>
<keyword evidence="5 9" id="KW-0479">Metal-binding</keyword>
<evidence type="ECO:0000256" key="6">
    <source>
        <dbReference type="ARBA" id="ARBA00023002"/>
    </source>
</evidence>
<accession>A0A9P6ED14</accession>
<comment type="pathway">
    <text evidence="2">Secondary metabolite biosynthesis.</text>
</comment>
<gene>
    <name evidence="10" type="ORF">CPB83DRAFT_837134</name>
</gene>
<keyword evidence="6" id="KW-0560">Oxidoreductase</keyword>
<dbReference type="PANTHER" id="PTHR46300:SF5">
    <property type="entry name" value="CYTOCHROME P450"/>
    <property type="match status" value="1"/>
</dbReference>
<organism evidence="10 11">
    <name type="scientific">Crepidotus variabilis</name>
    <dbReference type="NCBI Taxonomy" id="179855"/>
    <lineage>
        <taxon>Eukaryota</taxon>
        <taxon>Fungi</taxon>
        <taxon>Dikarya</taxon>
        <taxon>Basidiomycota</taxon>
        <taxon>Agaricomycotina</taxon>
        <taxon>Agaricomycetes</taxon>
        <taxon>Agaricomycetidae</taxon>
        <taxon>Agaricales</taxon>
        <taxon>Agaricineae</taxon>
        <taxon>Crepidotaceae</taxon>
        <taxon>Crepidotus</taxon>
    </lineage>
</organism>
<comment type="caution">
    <text evidence="10">The sequence shown here is derived from an EMBL/GenBank/DDBJ whole genome shotgun (WGS) entry which is preliminary data.</text>
</comment>
<dbReference type="InterPro" id="IPR036396">
    <property type="entry name" value="Cyt_P450_sf"/>
</dbReference>
<dbReference type="PRINTS" id="PR00463">
    <property type="entry name" value="EP450I"/>
</dbReference>
<evidence type="ECO:0000256" key="7">
    <source>
        <dbReference type="ARBA" id="ARBA00023004"/>
    </source>
</evidence>
<dbReference type="InterPro" id="IPR002401">
    <property type="entry name" value="Cyt_P450_E_grp-I"/>
</dbReference>
<evidence type="ECO:0000313" key="10">
    <source>
        <dbReference type="EMBL" id="KAF9526837.1"/>
    </source>
</evidence>
<protein>
    <submittedName>
        <fullName evidence="10">Cytochrome P450</fullName>
    </submittedName>
</protein>
<evidence type="ECO:0000256" key="1">
    <source>
        <dbReference type="ARBA" id="ARBA00001971"/>
    </source>
</evidence>
<dbReference type="Gene3D" id="1.10.630.10">
    <property type="entry name" value="Cytochrome P450"/>
    <property type="match status" value="1"/>
</dbReference>
<dbReference type="PRINTS" id="PR00385">
    <property type="entry name" value="P450"/>
</dbReference>
<evidence type="ECO:0000256" key="9">
    <source>
        <dbReference type="PIRSR" id="PIRSR602401-1"/>
    </source>
</evidence>